<name>A0A1V9YN06_ACHHY</name>
<dbReference type="PANTHER" id="PTHR31932:SF2">
    <property type="entry name" value="TUBULIN POLYGLUTAMYLASE COMPLEX SUBUNIT 1"/>
    <property type="match status" value="1"/>
</dbReference>
<sequence length="231" mass="25195">MNQGPAPSAATTRELLKMTADDYLQRTQATMLLEDAVTLILENRPVQPLVFLAKHFKMLSGECSAVETSAHYVMACTRPANPAFDDNLVLAYQALLGKEQEHVSLVAFQRVLEIVNHELPPNHAVRLVAHLVNVVSAAGVTYPRFKEAMELCIYYDALLAQAEDLFLAIDTGNTGQIKSSALQSAIELAQAKKESANVAILLKVRDGLEATKATITLSSFLDLVLDVVYNA</sequence>
<dbReference type="SUPFAM" id="SSF47391">
    <property type="entry name" value="Dimerization-anchoring domain of cAMP-dependent PK regulatory subunit"/>
    <property type="match status" value="1"/>
</dbReference>
<keyword evidence="2" id="KW-1185">Reference proteome</keyword>
<reference evidence="1 2" key="1">
    <citation type="journal article" date="2014" name="Genome Biol. Evol.">
        <title>The secreted proteins of Achlya hypogyna and Thraustotheca clavata identify the ancestral oomycete secretome and reveal gene acquisitions by horizontal gene transfer.</title>
        <authorList>
            <person name="Misner I."/>
            <person name="Blouin N."/>
            <person name="Leonard G."/>
            <person name="Richards T.A."/>
            <person name="Lane C.E."/>
        </authorList>
    </citation>
    <scope>NUCLEOTIDE SEQUENCE [LARGE SCALE GENOMIC DNA]</scope>
    <source>
        <strain evidence="1 2">ATCC 48635</strain>
    </source>
</reference>
<dbReference type="Proteomes" id="UP000243579">
    <property type="component" value="Unassembled WGS sequence"/>
</dbReference>
<proteinExistence type="predicted"/>
<protein>
    <recommendedName>
        <fullName evidence="3">RIIa domain-containing protein</fullName>
    </recommendedName>
</protein>
<dbReference type="STRING" id="1202772.A0A1V9YN06"/>
<comment type="caution">
    <text evidence="1">The sequence shown here is derived from an EMBL/GenBank/DDBJ whole genome shotgun (WGS) entry which is preliminary data.</text>
</comment>
<accession>A0A1V9YN06</accession>
<evidence type="ECO:0000313" key="2">
    <source>
        <dbReference type="Proteomes" id="UP000243579"/>
    </source>
</evidence>
<dbReference type="EMBL" id="JNBR01001468">
    <property type="protein sequence ID" value="OQR87109.1"/>
    <property type="molecule type" value="Genomic_DNA"/>
</dbReference>
<evidence type="ECO:0000313" key="1">
    <source>
        <dbReference type="EMBL" id="OQR87109.1"/>
    </source>
</evidence>
<dbReference type="Gene3D" id="1.20.890.10">
    <property type="entry name" value="cAMP-dependent protein kinase regulatory subunit, dimerization-anchoring domain"/>
    <property type="match status" value="1"/>
</dbReference>
<evidence type="ECO:0008006" key="3">
    <source>
        <dbReference type="Google" id="ProtNLM"/>
    </source>
</evidence>
<dbReference type="PANTHER" id="PTHR31932">
    <property type="entry name" value="TUBULIN POLYGLUTAMYLASE COMPLEX SUBUNIT 1"/>
    <property type="match status" value="1"/>
</dbReference>
<organism evidence="1 2">
    <name type="scientific">Achlya hypogyna</name>
    <name type="common">Oomycete</name>
    <name type="synonym">Protoachlya hypogyna</name>
    <dbReference type="NCBI Taxonomy" id="1202772"/>
    <lineage>
        <taxon>Eukaryota</taxon>
        <taxon>Sar</taxon>
        <taxon>Stramenopiles</taxon>
        <taxon>Oomycota</taxon>
        <taxon>Saprolegniomycetes</taxon>
        <taxon>Saprolegniales</taxon>
        <taxon>Achlyaceae</taxon>
        <taxon>Achlya</taxon>
    </lineage>
</organism>
<dbReference type="AlphaFoldDB" id="A0A1V9YN06"/>
<dbReference type="OrthoDB" id="64214at2759"/>
<dbReference type="InterPro" id="IPR039235">
    <property type="entry name" value="TPGS1"/>
</dbReference>
<gene>
    <name evidence="1" type="ORF">ACHHYP_09526</name>
</gene>
<dbReference type="GO" id="GO:0008017">
    <property type="term" value="F:microtubule binding"/>
    <property type="evidence" value="ECO:0007669"/>
    <property type="project" value="TreeGrafter"/>
</dbReference>